<dbReference type="InterPro" id="IPR036770">
    <property type="entry name" value="Ankyrin_rpt-contain_sf"/>
</dbReference>
<dbReference type="PROSITE" id="PS00639">
    <property type="entry name" value="THIOL_PROTEASE_HIS"/>
    <property type="match status" value="1"/>
</dbReference>
<dbReference type="CDD" id="cd02620">
    <property type="entry name" value="Peptidase_C1A_CathepsinB"/>
    <property type="match status" value="1"/>
</dbReference>
<dbReference type="InterPro" id="IPR052050">
    <property type="entry name" value="SecEffector_AnkRepeat"/>
</dbReference>
<dbReference type="STRING" id="670386.D3B6I1"/>
<dbReference type="InterPro" id="IPR025660">
    <property type="entry name" value="Pept_his_AS"/>
</dbReference>
<dbReference type="Gene3D" id="1.25.40.20">
    <property type="entry name" value="Ankyrin repeat-containing domain"/>
    <property type="match status" value="3"/>
</dbReference>
<dbReference type="Pfam" id="PF12796">
    <property type="entry name" value="Ank_2"/>
    <property type="match status" value="1"/>
</dbReference>
<dbReference type="InterPro" id="IPR002110">
    <property type="entry name" value="Ankyrin_rpt"/>
</dbReference>
<dbReference type="GeneID" id="31359216"/>
<organism evidence="3 4">
    <name type="scientific">Heterostelium pallidum (strain ATCC 26659 / Pp 5 / PN500)</name>
    <name type="common">Cellular slime mold</name>
    <name type="synonym">Polysphondylium pallidum</name>
    <dbReference type="NCBI Taxonomy" id="670386"/>
    <lineage>
        <taxon>Eukaryota</taxon>
        <taxon>Amoebozoa</taxon>
        <taxon>Evosea</taxon>
        <taxon>Eumycetozoa</taxon>
        <taxon>Dictyostelia</taxon>
        <taxon>Acytosteliales</taxon>
        <taxon>Acytosteliaceae</taxon>
        <taxon>Heterostelium</taxon>
    </lineage>
</organism>
<comment type="caution">
    <text evidence="3">The sequence shown here is derived from an EMBL/GenBank/DDBJ whole genome shotgun (WGS) entry which is preliminary data.</text>
</comment>
<dbReference type="SUPFAM" id="SSF54001">
    <property type="entry name" value="Cysteine proteinases"/>
    <property type="match status" value="1"/>
</dbReference>
<gene>
    <name evidence="3" type="ORF">PPL_03729</name>
</gene>
<dbReference type="InParanoid" id="D3B6I1"/>
<feature type="signal peptide" evidence="1">
    <location>
        <begin position="1"/>
        <end position="19"/>
    </location>
</feature>
<dbReference type="SMART" id="SM00248">
    <property type="entry name" value="ANK"/>
    <property type="match status" value="8"/>
</dbReference>
<dbReference type="PANTHER" id="PTHR46586:SF3">
    <property type="entry name" value="ANKYRIN REPEAT-CONTAINING PROTEIN"/>
    <property type="match status" value="1"/>
</dbReference>
<feature type="chain" id="PRO_5003042245" evidence="1">
    <location>
        <begin position="20"/>
        <end position="1308"/>
    </location>
</feature>
<feature type="domain" description="Peptidase C1A papain C-terminal" evidence="2">
    <location>
        <begin position="70"/>
        <end position="298"/>
    </location>
</feature>
<dbReference type="Pfam" id="PF00112">
    <property type="entry name" value="Peptidase_C1"/>
    <property type="match status" value="1"/>
</dbReference>
<evidence type="ECO:0000256" key="1">
    <source>
        <dbReference type="SAM" id="SignalP"/>
    </source>
</evidence>
<evidence type="ECO:0000313" key="3">
    <source>
        <dbReference type="EMBL" id="EFA82951.1"/>
    </source>
</evidence>
<dbReference type="InterPro" id="IPR000668">
    <property type="entry name" value="Peptidase_C1A_C"/>
</dbReference>
<dbReference type="GO" id="GO:0008234">
    <property type="term" value="F:cysteine-type peptidase activity"/>
    <property type="evidence" value="ECO:0007669"/>
    <property type="project" value="InterPro"/>
</dbReference>
<dbReference type="RefSeq" id="XP_020435068.1">
    <property type="nucleotide sequence ID" value="XM_020574654.1"/>
</dbReference>
<sequence>MFNLKVALMCAIFIAAVAAVNVDYQYIHHDTWVELKNPIFSGDNLPRMGFKKSLDRPKKIYKTLPHNVNLPTNFDAAQQWPQCPTIGAIQNQAECGSCWAFGAIESISDRFCIHKNESVQLSFQDLITCDNQDNGCEGGDPYTAYKYVQKNGVVTSNCQPYTIPTCPPAQQPCMNFVNTPPCSAKCANSSVNFQQDLHHLKTVYAVKPNVAAIQNEIVTNGPVEACFEVYEDFLGYKSGVYTHKSGKDLGGHCIKIVGFGVSNGTPYWICNNSWTTSWGNNGIFWIEAGKNECVALFWAEFFDSISITKQNNRKHFKWSEILDQPQVLASHNYLDQLKQCLSKINISGKKVQSSIIMTSIKYGSIDMLAYLLNRFKVDLNSVEILNSNRYTLKDEIYQQEQNEPCDYINSIYCYAFHHGRIDIAEYLTERFKSYQWNYYRAMVKSPLSKSLEVVRYIVNKYNSHRKGSRSFQVNSDLGVNVFETAAFVGQIEMFEYLVSEIQNDLQQSRVYKFAILGGNIHFIEYLLCEYRDLASKDKHLIDYASNLKRFDIVGLLFRNGISECSSIVMNNAAEEGDLETLKLVHENTTVECSSSAIDLAAMNGHLECIKWFDSNRTEEFSTSAMDYAAMNGHLECIKWLHSNRSEGGSIYAMDYAAGNGHFETVWWLHYNRTEGCSDQAIDCAAGAGHLDIMKSLNSKRTEGFTYNSFWQSIDNNVELEVIQWLHENCTTEYFNAGMLDMAAYNKRFDILKFLIETNGEQWSDKLIDNAIIGGDLNIVKWVFENGYSNAFTDKTIELATDQGHIDIISGLNVNVAINNAITKGNLEILNILWTYNTPQAISYENYIELAIEHEHFDILKWIYENIENSSAIVVPITFFSRSIEKGNLPLAIWIYEHTSKPNTLKIKSQFKMDEFKRQLFRHNHFESIEWILETFKDITYDTLKGYKQILETNYPNSIESIQCLFLNHMDTKLFLRVFNNRLLREYICSKVTFIHVDLFKQNIYKWNHVIISPSLMAGNNYIQLLKDYFVNNNNDNNDKKNKWYHNFIKSNKISIKKERYLVNVIASVNASILYLEKHIRDYTTSIIDYRQIVEIAPYSRDKEMFQWVLSKFINQVTNDDKPSIRRRLVKSLRNTLQLGRIDLIECLFESNQYINIKDPDIIHIIIDSSVHHGFAHILEWLIDIKQVWLAFETVDNYIDIAARHGYLELIKILHHNSIGSCTTSAIEKAAANGHFEVVLWLCMNKNEGFSSRAIEVAERNGHMDIVQFLQQYNRNVSNQSMDNASISYSNAINILKSHTNKDIGRLLI</sequence>
<dbReference type="EMBL" id="ADBJ01000017">
    <property type="protein sequence ID" value="EFA82951.1"/>
    <property type="molecule type" value="Genomic_DNA"/>
</dbReference>
<dbReference type="SUPFAM" id="SSF48403">
    <property type="entry name" value="Ankyrin repeat"/>
    <property type="match status" value="2"/>
</dbReference>
<dbReference type="InterPro" id="IPR038765">
    <property type="entry name" value="Papain-like_cys_pep_sf"/>
</dbReference>
<dbReference type="InterPro" id="IPR000169">
    <property type="entry name" value="Pept_cys_AS"/>
</dbReference>
<dbReference type="PRINTS" id="PR00705">
    <property type="entry name" value="PAPAIN"/>
</dbReference>
<reference evidence="3 4" key="1">
    <citation type="journal article" date="2011" name="Genome Res.">
        <title>Phylogeny-wide analysis of social amoeba genomes highlights ancient origins for complex intercellular communication.</title>
        <authorList>
            <person name="Heidel A.J."/>
            <person name="Lawal H.M."/>
            <person name="Felder M."/>
            <person name="Schilde C."/>
            <person name="Helps N.R."/>
            <person name="Tunggal B."/>
            <person name="Rivero F."/>
            <person name="John U."/>
            <person name="Schleicher M."/>
            <person name="Eichinger L."/>
            <person name="Platzer M."/>
            <person name="Noegel A.A."/>
            <person name="Schaap P."/>
            <person name="Gloeckner G."/>
        </authorList>
    </citation>
    <scope>NUCLEOTIDE SEQUENCE [LARGE SCALE GENOMIC DNA]</scope>
    <source>
        <strain evidence="4">ATCC 26659 / Pp 5 / PN500</strain>
    </source>
</reference>
<accession>D3B6I1</accession>
<evidence type="ECO:0000259" key="2">
    <source>
        <dbReference type="SMART" id="SM00645"/>
    </source>
</evidence>
<dbReference type="GO" id="GO:0006508">
    <property type="term" value="P:proteolysis"/>
    <property type="evidence" value="ECO:0007669"/>
    <property type="project" value="InterPro"/>
</dbReference>
<dbReference type="SMART" id="SM00645">
    <property type="entry name" value="Pept_C1"/>
    <property type="match status" value="1"/>
</dbReference>
<dbReference type="PROSITE" id="PS00139">
    <property type="entry name" value="THIOL_PROTEASE_CYS"/>
    <property type="match status" value="1"/>
</dbReference>
<protein>
    <submittedName>
        <fullName evidence="3">Peptidase C1A family protein</fullName>
    </submittedName>
</protein>
<keyword evidence="4" id="KW-1185">Reference proteome</keyword>
<dbReference type="Proteomes" id="UP000001396">
    <property type="component" value="Unassembled WGS sequence"/>
</dbReference>
<keyword evidence="1" id="KW-0732">Signal</keyword>
<evidence type="ECO:0000313" key="4">
    <source>
        <dbReference type="Proteomes" id="UP000001396"/>
    </source>
</evidence>
<dbReference type="PANTHER" id="PTHR46586">
    <property type="entry name" value="ANKYRIN REPEAT-CONTAINING PROTEIN"/>
    <property type="match status" value="1"/>
</dbReference>
<dbReference type="Gene3D" id="3.90.70.10">
    <property type="entry name" value="Cysteine proteinases"/>
    <property type="match status" value="1"/>
</dbReference>
<name>D3B6I1_HETP5</name>
<proteinExistence type="predicted"/>
<dbReference type="SUPFAM" id="SSF140860">
    <property type="entry name" value="Pseudo ankyrin repeat-like"/>
    <property type="match status" value="2"/>
</dbReference>